<keyword evidence="2" id="KW-1185">Reference proteome</keyword>
<reference evidence="1 2" key="1">
    <citation type="journal article" date="2018" name="Sci. Rep.">
        <title>Genomic signatures of local adaptation to the degree of environmental predictability in rotifers.</title>
        <authorList>
            <person name="Franch-Gras L."/>
            <person name="Hahn C."/>
            <person name="Garcia-Roger E.M."/>
            <person name="Carmona M.J."/>
            <person name="Serra M."/>
            <person name="Gomez A."/>
        </authorList>
    </citation>
    <scope>NUCLEOTIDE SEQUENCE [LARGE SCALE GENOMIC DNA]</scope>
    <source>
        <strain evidence="1">HYR1</strain>
    </source>
</reference>
<name>A0A3M7PVP6_BRAPC</name>
<gene>
    <name evidence="1" type="ORF">BpHYR1_001434</name>
</gene>
<dbReference type="EMBL" id="REGN01008750">
    <property type="protein sequence ID" value="RNA02801.1"/>
    <property type="molecule type" value="Genomic_DNA"/>
</dbReference>
<dbReference type="AlphaFoldDB" id="A0A3M7PVP6"/>
<sequence length="88" mass="10354">MVSEQRTRFFCHTKFSPVAEISCNEQTPFQLKRKKSTQLPSDMRGKTQPRSHVRIWKICTSSLSRHPEIKMRANFVTIKKSFEKPTPM</sequence>
<organism evidence="1 2">
    <name type="scientific">Brachionus plicatilis</name>
    <name type="common">Marine rotifer</name>
    <name type="synonym">Brachionus muelleri</name>
    <dbReference type="NCBI Taxonomy" id="10195"/>
    <lineage>
        <taxon>Eukaryota</taxon>
        <taxon>Metazoa</taxon>
        <taxon>Spiralia</taxon>
        <taxon>Gnathifera</taxon>
        <taxon>Rotifera</taxon>
        <taxon>Eurotatoria</taxon>
        <taxon>Monogononta</taxon>
        <taxon>Pseudotrocha</taxon>
        <taxon>Ploima</taxon>
        <taxon>Brachionidae</taxon>
        <taxon>Brachionus</taxon>
    </lineage>
</organism>
<evidence type="ECO:0000313" key="1">
    <source>
        <dbReference type="EMBL" id="RNA02801.1"/>
    </source>
</evidence>
<comment type="caution">
    <text evidence="1">The sequence shown here is derived from an EMBL/GenBank/DDBJ whole genome shotgun (WGS) entry which is preliminary data.</text>
</comment>
<proteinExistence type="predicted"/>
<accession>A0A3M7PVP6</accession>
<evidence type="ECO:0000313" key="2">
    <source>
        <dbReference type="Proteomes" id="UP000276133"/>
    </source>
</evidence>
<dbReference type="Proteomes" id="UP000276133">
    <property type="component" value="Unassembled WGS sequence"/>
</dbReference>
<protein>
    <submittedName>
        <fullName evidence="1">Uncharacterized protein</fullName>
    </submittedName>
</protein>